<name>A0A8T2PF94_9TELE</name>
<gene>
    <name evidence="1" type="ORF">JZ751_001883</name>
</gene>
<dbReference type="AlphaFoldDB" id="A0A8T2PF94"/>
<reference evidence="1" key="1">
    <citation type="thesis" date="2021" institute="BYU ScholarsArchive" country="Provo, UT, USA">
        <title>Applications of and Algorithms for Genome Assembly and Genomic Analyses with an Emphasis on Marine Teleosts.</title>
        <authorList>
            <person name="Pickett B.D."/>
        </authorList>
    </citation>
    <scope>NUCLEOTIDE SEQUENCE</scope>
    <source>
        <strain evidence="1">HI-2016</strain>
    </source>
</reference>
<accession>A0A8T2PF94</accession>
<evidence type="ECO:0000313" key="2">
    <source>
        <dbReference type="Proteomes" id="UP000824540"/>
    </source>
</evidence>
<dbReference type="Proteomes" id="UP000824540">
    <property type="component" value="Unassembled WGS sequence"/>
</dbReference>
<dbReference type="EMBL" id="JAFBMS010000011">
    <property type="protein sequence ID" value="KAG9348148.1"/>
    <property type="molecule type" value="Genomic_DNA"/>
</dbReference>
<organism evidence="1 2">
    <name type="scientific">Albula glossodonta</name>
    <name type="common">roundjaw bonefish</name>
    <dbReference type="NCBI Taxonomy" id="121402"/>
    <lineage>
        <taxon>Eukaryota</taxon>
        <taxon>Metazoa</taxon>
        <taxon>Chordata</taxon>
        <taxon>Craniata</taxon>
        <taxon>Vertebrata</taxon>
        <taxon>Euteleostomi</taxon>
        <taxon>Actinopterygii</taxon>
        <taxon>Neopterygii</taxon>
        <taxon>Teleostei</taxon>
        <taxon>Albuliformes</taxon>
        <taxon>Albulidae</taxon>
        <taxon>Albula</taxon>
    </lineage>
</organism>
<evidence type="ECO:0000313" key="1">
    <source>
        <dbReference type="EMBL" id="KAG9348148.1"/>
    </source>
</evidence>
<keyword evidence="2" id="KW-1185">Reference proteome</keyword>
<proteinExistence type="predicted"/>
<protein>
    <submittedName>
        <fullName evidence="1">Uncharacterized protein</fullName>
    </submittedName>
</protein>
<sequence length="358" mass="39140">MLPSASPTVSMYGWIWHSHASSPSSMATTRSFFQPLYYDKLLQFPHTAKWCVVCCLSLSFYDNLQSSLPFSLSLPPLTMRCPGEMAGQGEIRASVDPEGGGGLCARIGARLWFSGPPPNTPSLLLLGKEGERAPPHGHRRAAPIPRATPGLHFPQIHQWCTKDFNFPPSHRIKSLPLNLSWDQMERKQDLSGVVLNAGMANKPKRVTAKSSPRATVWALLQLRVTSKICSGADTKITGKKNTLSNKATVQPQGKQGDKTEYKTTGLFQMVNKAPESEQHHASSTLLLSLSPAMSLSIYASPSSSSFSSAERSPELCWDSWPCSVVLTQTPEGSCQGKYHGNQLPYCSLSHGEEKPIFS</sequence>
<feature type="non-terminal residue" evidence="1">
    <location>
        <position position="358"/>
    </location>
</feature>
<comment type="caution">
    <text evidence="1">The sequence shown here is derived from an EMBL/GenBank/DDBJ whole genome shotgun (WGS) entry which is preliminary data.</text>
</comment>